<evidence type="ECO:0000313" key="3">
    <source>
        <dbReference type="Proteomes" id="UP000062833"/>
    </source>
</evidence>
<dbReference type="AlphaFoldDB" id="A0A0M3UG93"/>
<dbReference type="InterPro" id="IPR007361">
    <property type="entry name" value="DUF427"/>
</dbReference>
<protein>
    <recommendedName>
        <fullName evidence="1">DUF427 domain-containing protein</fullName>
    </recommendedName>
</protein>
<dbReference type="OrthoDB" id="9815163at2"/>
<dbReference type="Pfam" id="PF04248">
    <property type="entry name" value="NTP_transf_9"/>
    <property type="match status" value="1"/>
</dbReference>
<dbReference type="EMBL" id="CP012677">
    <property type="protein sequence ID" value="ALE92359.1"/>
    <property type="molecule type" value="Genomic_DNA"/>
</dbReference>
<sequence>MSNYQARWNGVVLAESEHTIEVEGNQYFPPASLNREYFKESSTTSRCPWKGEANYYTLEAGGASNQDAAWHYPHPLHAAENIKGHVAFWHGVEVAKVVAGDGDAVAVTA</sequence>
<accession>A0A0M3UG93</accession>
<dbReference type="RefSeq" id="WP_062006867.1">
    <property type="nucleotide sequence ID" value="NZ_CP012677.1"/>
</dbReference>
<dbReference type="PATRIC" id="fig|656366.3.peg.1851"/>
<feature type="domain" description="DUF427" evidence="1">
    <location>
        <begin position="5"/>
        <end position="90"/>
    </location>
</feature>
<gene>
    <name evidence="2" type="ORF">AOC05_08560</name>
</gene>
<reference evidence="3" key="1">
    <citation type="submission" date="2015-09" db="EMBL/GenBank/DDBJ databases">
        <title>Complete genome of Arthrobacter alpinus strain R3.8.</title>
        <authorList>
            <person name="See-Too W.S."/>
            <person name="Chan K.G."/>
        </authorList>
    </citation>
    <scope>NUCLEOTIDE SEQUENCE [LARGE SCALE GENOMIC DNA]</scope>
    <source>
        <strain evidence="3">R3.8</strain>
    </source>
</reference>
<dbReference type="KEGG" id="aaq:AOC05_08560"/>
<proteinExistence type="predicted"/>
<dbReference type="PANTHER" id="PTHR34310">
    <property type="entry name" value="DUF427 DOMAIN PROTEIN (AFU_ORTHOLOGUE AFUA_3G02220)"/>
    <property type="match status" value="1"/>
</dbReference>
<dbReference type="InterPro" id="IPR038694">
    <property type="entry name" value="DUF427_sf"/>
</dbReference>
<dbReference type="Gene3D" id="2.170.150.40">
    <property type="entry name" value="Domain of unknown function (DUF427)"/>
    <property type="match status" value="1"/>
</dbReference>
<organism evidence="2 3">
    <name type="scientific">Arthrobacter alpinus</name>
    <dbReference type="NCBI Taxonomy" id="656366"/>
    <lineage>
        <taxon>Bacteria</taxon>
        <taxon>Bacillati</taxon>
        <taxon>Actinomycetota</taxon>
        <taxon>Actinomycetes</taxon>
        <taxon>Micrococcales</taxon>
        <taxon>Micrococcaceae</taxon>
        <taxon>Arthrobacter</taxon>
    </lineage>
</organism>
<keyword evidence="3" id="KW-1185">Reference proteome</keyword>
<evidence type="ECO:0000313" key="2">
    <source>
        <dbReference type="EMBL" id="ALE92359.1"/>
    </source>
</evidence>
<name>A0A0M3UG93_9MICC</name>
<dbReference type="PANTHER" id="PTHR34310:SF5">
    <property type="entry name" value="DUF427 DOMAIN PROTEIN (AFU_ORTHOLOGUE AFUA_3G02220)"/>
    <property type="match status" value="1"/>
</dbReference>
<evidence type="ECO:0000259" key="1">
    <source>
        <dbReference type="Pfam" id="PF04248"/>
    </source>
</evidence>
<dbReference type="Proteomes" id="UP000062833">
    <property type="component" value="Chromosome"/>
</dbReference>